<keyword evidence="7 12" id="KW-0406">Ion transport</keyword>
<feature type="transmembrane region" description="Helical" evidence="12">
    <location>
        <begin position="12"/>
        <end position="30"/>
    </location>
</feature>
<gene>
    <name evidence="12" type="primary">atpF</name>
    <name evidence="15" type="ORF">A3F08_01935</name>
</gene>
<keyword evidence="6 12" id="KW-1133">Transmembrane helix</keyword>
<name>A0A1F5EHJ8_9BACT</name>
<dbReference type="InterPro" id="IPR002146">
    <property type="entry name" value="ATP_synth_b/b'su_bac/chlpt"/>
</dbReference>
<evidence type="ECO:0000256" key="8">
    <source>
        <dbReference type="ARBA" id="ARBA00023136"/>
    </source>
</evidence>
<evidence type="ECO:0000256" key="12">
    <source>
        <dbReference type="HAMAP-Rule" id="MF_01398"/>
    </source>
</evidence>
<evidence type="ECO:0000256" key="4">
    <source>
        <dbReference type="ARBA" id="ARBA00022692"/>
    </source>
</evidence>
<proteinExistence type="inferred from homology"/>
<evidence type="ECO:0000256" key="13">
    <source>
        <dbReference type="RuleBase" id="RU003848"/>
    </source>
</evidence>
<dbReference type="GO" id="GO:0046961">
    <property type="term" value="F:proton-transporting ATPase activity, rotational mechanism"/>
    <property type="evidence" value="ECO:0007669"/>
    <property type="project" value="TreeGrafter"/>
</dbReference>
<keyword evidence="4 12" id="KW-0812">Transmembrane</keyword>
<evidence type="ECO:0000256" key="1">
    <source>
        <dbReference type="ARBA" id="ARBA00005513"/>
    </source>
</evidence>
<dbReference type="Gene3D" id="6.10.250.1580">
    <property type="match status" value="1"/>
</dbReference>
<keyword evidence="2 12" id="KW-0813">Transport</keyword>
<protein>
    <recommendedName>
        <fullName evidence="12">ATP synthase subunit b</fullName>
    </recommendedName>
    <alternativeName>
        <fullName evidence="12">ATP synthase F(0) sector subunit b</fullName>
    </alternativeName>
    <alternativeName>
        <fullName evidence="12">ATPase subunit I</fullName>
    </alternativeName>
    <alternativeName>
        <fullName evidence="12">F-type ATPase subunit b</fullName>
        <shortName evidence="12">F-ATPase subunit b</shortName>
    </alternativeName>
</protein>
<comment type="subunit">
    <text evidence="12">F-type ATPases have 2 components, F(1) - the catalytic core - and F(0) - the membrane proton channel. F(1) has five subunits: alpha(3), beta(3), gamma(1), delta(1), epsilon(1). F(0) has three main subunits: a(1), b(2) and c(10-14). The alpha and beta chains form an alternating ring which encloses part of the gamma chain. F(1) is attached to F(0) by a central stalk formed by the gamma and epsilon chains, while a peripheral stalk is formed by the delta and b chains.</text>
</comment>
<keyword evidence="5 12" id="KW-0375">Hydrogen ion transport</keyword>
<comment type="function">
    <text evidence="10 12">F(1)F(0) ATP synthase produces ATP from ADP in the presence of a proton or sodium gradient. F-type ATPases consist of two structural domains, F(1) containing the extramembraneous catalytic core and F(0) containing the membrane proton channel, linked together by a central stalk and a peripheral stalk. During catalysis, ATP synthesis in the catalytic domain of F(1) is coupled via a rotary mechanism of the central stalk subunits to proton translocation.</text>
</comment>
<dbReference type="Pfam" id="PF00430">
    <property type="entry name" value="ATP-synt_B"/>
    <property type="match status" value="1"/>
</dbReference>
<dbReference type="CDD" id="cd06503">
    <property type="entry name" value="ATP-synt_Fo_b"/>
    <property type="match status" value="1"/>
</dbReference>
<keyword evidence="14" id="KW-0175">Coiled coil</keyword>
<evidence type="ECO:0000256" key="2">
    <source>
        <dbReference type="ARBA" id="ARBA00022448"/>
    </source>
</evidence>
<dbReference type="EMBL" id="MEZV01000028">
    <property type="protein sequence ID" value="OGD66684.1"/>
    <property type="molecule type" value="Genomic_DNA"/>
</dbReference>
<evidence type="ECO:0000256" key="3">
    <source>
        <dbReference type="ARBA" id="ARBA00022547"/>
    </source>
</evidence>
<comment type="caution">
    <text evidence="15">The sequence shown here is derived from an EMBL/GenBank/DDBJ whole genome shotgun (WGS) entry which is preliminary data.</text>
</comment>
<dbReference type="STRING" id="1797469.A3F08_01935"/>
<sequence>MESIGIDFKTLFVQIINFLLLFLILRWLLYRPILNILDERKKKIEDSLALAEKTKKESEELDQKTRATIEDTKKEALGILEEAKKQGEKTKNELLAQTNRDADILMKKTEERIVQQKEEMKRELRKETVNLTIAVAEKLLQKEINEETQTKLIDDAIKGIK</sequence>
<evidence type="ECO:0000256" key="10">
    <source>
        <dbReference type="ARBA" id="ARBA00025198"/>
    </source>
</evidence>
<comment type="function">
    <text evidence="12">Component of the F(0) channel, it forms part of the peripheral stalk, linking F(1) to F(0).</text>
</comment>
<evidence type="ECO:0000256" key="7">
    <source>
        <dbReference type="ARBA" id="ARBA00023065"/>
    </source>
</evidence>
<dbReference type="HAMAP" id="MF_01398">
    <property type="entry name" value="ATP_synth_b_bprime"/>
    <property type="match status" value="1"/>
</dbReference>
<feature type="coiled-coil region" evidence="14">
    <location>
        <begin position="34"/>
        <end position="130"/>
    </location>
</feature>
<keyword evidence="8 12" id="KW-0472">Membrane</keyword>
<reference evidence="15 16" key="1">
    <citation type="journal article" date="2016" name="Nat. Commun.">
        <title>Thousands of microbial genomes shed light on interconnected biogeochemical processes in an aquifer system.</title>
        <authorList>
            <person name="Anantharaman K."/>
            <person name="Brown C.T."/>
            <person name="Hug L.A."/>
            <person name="Sharon I."/>
            <person name="Castelle C.J."/>
            <person name="Probst A.J."/>
            <person name="Thomas B.C."/>
            <person name="Singh A."/>
            <person name="Wilkins M.J."/>
            <person name="Karaoz U."/>
            <person name="Brodie E.L."/>
            <person name="Williams K.H."/>
            <person name="Hubbard S.S."/>
            <person name="Banfield J.F."/>
        </authorList>
    </citation>
    <scope>NUCLEOTIDE SEQUENCE [LARGE SCALE GENOMIC DNA]</scope>
</reference>
<keyword evidence="12" id="KW-1003">Cell membrane</keyword>
<dbReference type="PANTHER" id="PTHR33445">
    <property type="entry name" value="ATP SYNTHASE SUBUNIT B', CHLOROPLASTIC"/>
    <property type="match status" value="1"/>
</dbReference>
<dbReference type="GO" id="GO:0005886">
    <property type="term" value="C:plasma membrane"/>
    <property type="evidence" value="ECO:0007669"/>
    <property type="project" value="UniProtKB-SubCell"/>
</dbReference>
<dbReference type="PANTHER" id="PTHR33445:SF2">
    <property type="entry name" value="ATP SYNTHASE SUBUNIT B', CHLOROPLASTIC"/>
    <property type="match status" value="1"/>
</dbReference>
<dbReference type="AlphaFoldDB" id="A0A1F5EHJ8"/>
<keyword evidence="9 12" id="KW-0066">ATP synthesis</keyword>
<dbReference type="InterPro" id="IPR050059">
    <property type="entry name" value="ATP_synthase_B_chain"/>
</dbReference>
<dbReference type="NCBIfam" id="TIGR01144">
    <property type="entry name" value="ATP_synt_b"/>
    <property type="match status" value="1"/>
</dbReference>
<evidence type="ECO:0000256" key="5">
    <source>
        <dbReference type="ARBA" id="ARBA00022781"/>
    </source>
</evidence>
<keyword evidence="3 12" id="KW-0138">CF(0)</keyword>
<evidence type="ECO:0000256" key="9">
    <source>
        <dbReference type="ARBA" id="ARBA00023310"/>
    </source>
</evidence>
<accession>A0A1F5EHJ8</accession>
<evidence type="ECO:0000256" key="11">
    <source>
        <dbReference type="ARBA" id="ARBA00037847"/>
    </source>
</evidence>
<comment type="subcellular location">
    <subcellularLocation>
        <location evidence="12">Cell membrane</location>
        <topology evidence="12">Single-pass membrane protein</topology>
    </subcellularLocation>
    <subcellularLocation>
        <location evidence="11">Endomembrane system</location>
        <topology evidence="11">Single-pass membrane protein</topology>
    </subcellularLocation>
</comment>
<dbReference type="GO" id="GO:0045259">
    <property type="term" value="C:proton-transporting ATP synthase complex"/>
    <property type="evidence" value="ECO:0007669"/>
    <property type="project" value="UniProtKB-KW"/>
</dbReference>
<dbReference type="InterPro" id="IPR005864">
    <property type="entry name" value="ATP_synth_F0_bsu_bac"/>
</dbReference>
<dbReference type="Proteomes" id="UP000176451">
    <property type="component" value="Unassembled WGS sequence"/>
</dbReference>
<organism evidence="15 16">
    <name type="scientific">Candidatus Berkelbacteria bacterium RIFCSPHIGHO2_12_FULL_36_9</name>
    <dbReference type="NCBI Taxonomy" id="1797469"/>
    <lineage>
        <taxon>Bacteria</taxon>
        <taxon>Candidatus Berkelbacteria</taxon>
    </lineage>
</organism>
<evidence type="ECO:0000313" key="16">
    <source>
        <dbReference type="Proteomes" id="UP000176451"/>
    </source>
</evidence>
<evidence type="ECO:0000256" key="14">
    <source>
        <dbReference type="SAM" id="Coils"/>
    </source>
</evidence>
<dbReference type="GO" id="GO:0012505">
    <property type="term" value="C:endomembrane system"/>
    <property type="evidence" value="ECO:0007669"/>
    <property type="project" value="UniProtKB-SubCell"/>
</dbReference>
<evidence type="ECO:0000313" key="15">
    <source>
        <dbReference type="EMBL" id="OGD66684.1"/>
    </source>
</evidence>
<evidence type="ECO:0000256" key="6">
    <source>
        <dbReference type="ARBA" id="ARBA00022989"/>
    </source>
</evidence>
<comment type="similarity">
    <text evidence="1 12 13">Belongs to the ATPase B chain family.</text>
</comment>
<dbReference type="GO" id="GO:0046933">
    <property type="term" value="F:proton-transporting ATP synthase activity, rotational mechanism"/>
    <property type="evidence" value="ECO:0007669"/>
    <property type="project" value="UniProtKB-UniRule"/>
</dbReference>